<evidence type="ECO:0008006" key="5">
    <source>
        <dbReference type="Google" id="ProtNLM"/>
    </source>
</evidence>
<dbReference type="Gene3D" id="1.20.1050.10">
    <property type="match status" value="1"/>
</dbReference>
<dbReference type="Pfam" id="PF13409">
    <property type="entry name" value="GST_N_2"/>
    <property type="match status" value="1"/>
</dbReference>
<dbReference type="GeneID" id="93368267"/>
<dbReference type="PANTHER" id="PTHR44051:SF8">
    <property type="entry name" value="GLUTATHIONE S-TRANSFERASE GSTA"/>
    <property type="match status" value="1"/>
</dbReference>
<proteinExistence type="predicted"/>
<dbReference type="InterPro" id="IPR036249">
    <property type="entry name" value="Thioredoxin-like_sf"/>
</dbReference>
<feature type="domain" description="GST N-terminal" evidence="1">
    <location>
        <begin position="1"/>
        <end position="75"/>
    </location>
</feature>
<dbReference type="RefSeq" id="WP_044050969.1">
    <property type="nucleotide sequence ID" value="NZ_CP003984.1"/>
</dbReference>
<dbReference type="EMBL" id="CP003984">
    <property type="protein sequence ID" value="AII88422.1"/>
    <property type="molecule type" value="Genomic_DNA"/>
</dbReference>
<dbReference type="AlphaFoldDB" id="A0AAN0VJT7"/>
<evidence type="ECO:0000313" key="4">
    <source>
        <dbReference type="Proteomes" id="UP000028680"/>
    </source>
</evidence>
<dbReference type="SUPFAM" id="SSF47616">
    <property type="entry name" value="GST C-terminal domain-like"/>
    <property type="match status" value="1"/>
</dbReference>
<dbReference type="InterPro" id="IPR036282">
    <property type="entry name" value="Glutathione-S-Trfase_C_sf"/>
</dbReference>
<dbReference type="KEGG" id="ptp:RCA23_c29220"/>
<gene>
    <name evidence="3" type="ORF">RCA23_c29220</name>
</gene>
<dbReference type="InterPro" id="IPR004046">
    <property type="entry name" value="GST_C"/>
</dbReference>
<dbReference type="SFLD" id="SFLDS00019">
    <property type="entry name" value="Glutathione_Transferase_(cytos"/>
    <property type="match status" value="1"/>
</dbReference>
<dbReference type="Gene3D" id="3.40.30.10">
    <property type="entry name" value="Glutaredoxin"/>
    <property type="match status" value="1"/>
</dbReference>
<organism evidence="3 4">
    <name type="scientific">Planktomarina temperata RCA23</name>
    <dbReference type="NCBI Taxonomy" id="666509"/>
    <lineage>
        <taxon>Bacteria</taxon>
        <taxon>Pseudomonadati</taxon>
        <taxon>Pseudomonadota</taxon>
        <taxon>Alphaproteobacteria</taxon>
        <taxon>Rhodobacterales</taxon>
        <taxon>Paracoccaceae</taxon>
        <taxon>Planktomarina</taxon>
    </lineage>
</organism>
<reference evidence="3 4" key="1">
    <citation type="journal article" date="2014" name="ISME J.">
        <title>Adaptation of an abundant Roseobacter RCA organism to pelagic systems revealed by genomic and transcriptomic analyses.</title>
        <authorList>
            <person name="Voget S."/>
            <person name="Wemheuer B."/>
            <person name="Brinkhoff T."/>
            <person name="Vollmers J."/>
            <person name="Dietrich S."/>
            <person name="Giebel H.A."/>
            <person name="Beardsley C."/>
            <person name="Sardemann C."/>
            <person name="Bakenhus I."/>
            <person name="Billerbeck S."/>
            <person name="Daniel R."/>
            <person name="Simon M."/>
        </authorList>
    </citation>
    <scope>NUCLEOTIDE SEQUENCE [LARGE SCALE GENOMIC DNA]</scope>
    <source>
        <strain evidence="3 4">RCA23</strain>
    </source>
</reference>
<keyword evidence="4" id="KW-1185">Reference proteome</keyword>
<dbReference type="InterPro" id="IPR004045">
    <property type="entry name" value="Glutathione_S-Trfase_N"/>
</dbReference>
<dbReference type="InterPro" id="IPR040079">
    <property type="entry name" value="Glutathione_S-Trfase"/>
</dbReference>
<name>A0AAN0VJT7_9RHOB</name>
<feature type="domain" description="GST C-terminal" evidence="2">
    <location>
        <begin position="79"/>
        <end position="195"/>
    </location>
</feature>
<dbReference type="PANTHER" id="PTHR44051">
    <property type="entry name" value="GLUTATHIONE S-TRANSFERASE-RELATED"/>
    <property type="match status" value="1"/>
</dbReference>
<dbReference type="InterPro" id="IPR010987">
    <property type="entry name" value="Glutathione-S-Trfase_C-like"/>
</dbReference>
<dbReference type="SFLD" id="SFLDG00358">
    <property type="entry name" value="Main_(cytGST)"/>
    <property type="match status" value="1"/>
</dbReference>
<evidence type="ECO:0000259" key="2">
    <source>
        <dbReference type="PROSITE" id="PS50405"/>
    </source>
</evidence>
<dbReference type="Pfam" id="PF00043">
    <property type="entry name" value="GST_C"/>
    <property type="match status" value="1"/>
</dbReference>
<dbReference type="PROSITE" id="PS50404">
    <property type="entry name" value="GST_NTER"/>
    <property type="match status" value="1"/>
</dbReference>
<accession>A0AAN0VJT7</accession>
<evidence type="ECO:0000259" key="1">
    <source>
        <dbReference type="PROSITE" id="PS50404"/>
    </source>
</evidence>
<dbReference type="SUPFAM" id="SSF52833">
    <property type="entry name" value="Thioredoxin-like"/>
    <property type="match status" value="1"/>
</dbReference>
<evidence type="ECO:0000313" key="3">
    <source>
        <dbReference type="EMBL" id="AII88422.1"/>
    </source>
</evidence>
<protein>
    <recommendedName>
        <fullName evidence="5">Glutathione S-transferase family protein</fullName>
    </recommendedName>
</protein>
<dbReference type="Proteomes" id="UP000028680">
    <property type="component" value="Chromosome"/>
</dbReference>
<dbReference type="PROSITE" id="PS50405">
    <property type="entry name" value="GST_CTER"/>
    <property type="match status" value="1"/>
</dbReference>
<dbReference type="CDD" id="cd03046">
    <property type="entry name" value="GST_N_GTT1_like"/>
    <property type="match status" value="1"/>
</dbReference>
<sequence length="195" mass="21888">MYTVLGSTKNRTLRVIWTLEELGLPYDQVKGDPGSAEAKAHNPSGKVPALVVDGEVLPDSVAIMSFLSDRHNALTFPAGSVERLRMDGHIHFLLEEFDSLLWVSAKNSFVNPPEHRAAEVKPVLKWEFERSLKRLEARLQGAFLMGEQFTIADILAVHCLNWAYTAKFPDASPVLKDYAKRCRARPAYVRALAER</sequence>